<keyword evidence="3 4" id="KW-0975">Bacterial flagellum</keyword>
<dbReference type="InterPro" id="IPR037925">
    <property type="entry name" value="FlgE/F/G-like"/>
</dbReference>
<evidence type="ECO:0000313" key="9">
    <source>
        <dbReference type="Proteomes" id="UP000061432"/>
    </source>
</evidence>
<reference evidence="8 9" key="1">
    <citation type="journal article" date="2015" name="Genome Announc.">
        <title>Complete Genome Sequence of Methylobacterium aquaticum Strain 22A, Isolated from Racomitrium japonicum Moss.</title>
        <authorList>
            <person name="Tani A."/>
            <person name="Ogura Y."/>
            <person name="Hayashi T."/>
            <person name="Kimbara K."/>
        </authorList>
    </citation>
    <scope>NUCLEOTIDE SEQUENCE [LARGE SCALE GENOMIC DNA]</scope>
    <source>
        <strain evidence="8 9">MA-22A</strain>
    </source>
</reference>
<feature type="domain" description="Flagellar basal body rod protein N-terminal" evidence="5">
    <location>
        <begin position="7"/>
        <end position="37"/>
    </location>
</feature>
<gene>
    <name evidence="8" type="primary">flgE</name>
    <name evidence="8" type="ORF">Maq22A_c14430</name>
</gene>
<dbReference type="Proteomes" id="UP000061432">
    <property type="component" value="Chromosome"/>
</dbReference>
<organism evidence="8 9">
    <name type="scientific">Methylobacterium aquaticum</name>
    <dbReference type="NCBI Taxonomy" id="270351"/>
    <lineage>
        <taxon>Bacteria</taxon>
        <taxon>Pseudomonadati</taxon>
        <taxon>Pseudomonadota</taxon>
        <taxon>Alphaproteobacteria</taxon>
        <taxon>Hyphomicrobiales</taxon>
        <taxon>Methylobacteriaceae</taxon>
        <taxon>Methylobacterium</taxon>
    </lineage>
</organism>
<evidence type="ECO:0000256" key="1">
    <source>
        <dbReference type="ARBA" id="ARBA00004117"/>
    </source>
</evidence>
<comment type="function">
    <text evidence="4">A flexible structure which links the flagellar filament to the drive apparatus in the basal body.</text>
</comment>
<dbReference type="SUPFAM" id="SSF117143">
    <property type="entry name" value="Flagellar hook protein flgE"/>
    <property type="match status" value="1"/>
</dbReference>
<comment type="subcellular location">
    <subcellularLocation>
        <location evidence="1 4">Bacterial flagellum basal body</location>
    </subcellularLocation>
</comment>
<accession>A0A0C6FC49</accession>
<dbReference type="PANTHER" id="PTHR30435">
    <property type="entry name" value="FLAGELLAR PROTEIN"/>
    <property type="match status" value="1"/>
</dbReference>
<keyword evidence="8" id="KW-0966">Cell projection</keyword>
<dbReference type="Pfam" id="PF06429">
    <property type="entry name" value="Flg_bbr_C"/>
    <property type="match status" value="1"/>
</dbReference>
<proteinExistence type="inferred from homology"/>
<dbReference type="NCBIfam" id="TIGR03506">
    <property type="entry name" value="FlgEFG_subfam"/>
    <property type="match status" value="1"/>
</dbReference>
<dbReference type="GO" id="GO:0009424">
    <property type="term" value="C:bacterial-type flagellum hook"/>
    <property type="evidence" value="ECO:0007669"/>
    <property type="project" value="TreeGrafter"/>
</dbReference>
<dbReference type="InterPro" id="IPR001444">
    <property type="entry name" value="Flag_bb_rod_N"/>
</dbReference>
<dbReference type="Pfam" id="PF22692">
    <property type="entry name" value="LlgE_F_G_D1"/>
    <property type="match status" value="1"/>
</dbReference>
<dbReference type="RefSeq" id="WP_060847272.1">
    <property type="nucleotide sequence ID" value="NZ_AP014704.1"/>
</dbReference>
<feature type="domain" description="Flagellar hook protein FlgE/F/G-like D1" evidence="7">
    <location>
        <begin position="84"/>
        <end position="153"/>
    </location>
</feature>
<feature type="domain" description="Flagellar basal-body/hook protein C-terminal" evidence="6">
    <location>
        <begin position="412"/>
        <end position="454"/>
    </location>
</feature>
<dbReference type="PATRIC" id="fig|270351.10.peg.2780"/>
<dbReference type="EMBL" id="AP014704">
    <property type="protein sequence ID" value="BAQ46068.1"/>
    <property type="molecule type" value="Genomic_DNA"/>
</dbReference>
<evidence type="ECO:0000256" key="2">
    <source>
        <dbReference type="ARBA" id="ARBA00009677"/>
    </source>
</evidence>
<evidence type="ECO:0000256" key="4">
    <source>
        <dbReference type="RuleBase" id="RU362116"/>
    </source>
</evidence>
<comment type="similarity">
    <text evidence="2 4">Belongs to the flagella basal body rod proteins family.</text>
</comment>
<dbReference type="OrthoDB" id="8372879at2"/>
<dbReference type="STRING" id="270351.Maq22A_c14430"/>
<dbReference type="InterPro" id="IPR010930">
    <property type="entry name" value="Flg_bb/hook_C_dom"/>
</dbReference>
<dbReference type="PANTHER" id="PTHR30435:SF1">
    <property type="entry name" value="FLAGELLAR HOOK PROTEIN FLGE"/>
    <property type="match status" value="1"/>
</dbReference>
<dbReference type="Pfam" id="PF00460">
    <property type="entry name" value="Flg_bb_rod"/>
    <property type="match status" value="1"/>
</dbReference>
<name>A0A0C6FC49_9HYPH</name>
<evidence type="ECO:0000313" key="8">
    <source>
        <dbReference type="EMBL" id="BAQ46068.1"/>
    </source>
</evidence>
<dbReference type="GO" id="GO:0009425">
    <property type="term" value="C:bacterial-type flagellum basal body"/>
    <property type="evidence" value="ECO:0007669"/>
    <property type="project" value="UniProtKB-SubCell"/>
</dbReference>
<evidence type="ECO:0000259" key="6">
    <source>
        <dbReference type="Pfam" id="PF06429"/>
    </source>
</evidence>
<dbReference type="GO" id="GO:0071978">
    <property type="term" value="P:bacterial-type flagellum-dependent swarming motility"/>
    <property type="evidence" value="ECO:0007669"/>
    <property type="project" value="TreeGrafter"/>
</dbReference>
<dbReference type="GO" id="GO:0005829">
    <property type="term" value="C:cytosol"/>
    <property type="evidence" value="ECO:0007669"/>
    <property type="project" value="TreeGrafter"/>
</dbReference>
<keyword evidence="8" id="KW-0282">Flagellum</keyword>
<evidence type="ECO:0000259" key="7">
    <source>
        <dbReference type="Pfam" id="PF22692"/>
    </source>
</evidence>
<evidence type="ECO:0000259" key="5">
    <source>
        <dbReference type="Pfam" id="PF00460"/>
    </source>
</evidence>
<dbReference type="AlphaFoldDB" id="A0A0C6FC49"/>
<keyword evidence="8" id="KW-0969">Cilium</keyword>
<dbReference type="InterPro" id="IPR053967">
    <property type="entry name" value="LlgE_F_G-like_D1"/>
</dbReference>
<reference evidence="9" key="2">
    <citation type="submission" date="2015-01" db="EMBL/GenBank/DDBJ databases">
        <title>Complete genome sequence of Methylobacterium aquaticum strain 22A.</title>
        <authorList>
            <person name="Tani A."/>
            <person name="Ogura Y."/>
            <person name="Hayashi T."/>
        </authorList>
    </citation>
    <scope>NUCLEOTIDE SEQUENCE [LARGE SCALE GENOMIC DNA]</scope>
    <source>
        <strain evidence="9">MA-22A</strain>
    </source>
</reference>
<dbReference type="InterPro" id="IPR020013">
    <property type="entry name" value="Flagellar_FlgE/F/G"/>
</dbReference>
<sequence>MDVFGALQTSVSGLKAQAFSLENISGNIANSQTVGYKRIDTDFVDMLTERPTKQQAAGGVAAFSQLTNNLQGGVAATGVATNMALSGDGFFTVQTKGSDAGGSPVFSANNLYTRRGDFAVDRDGYLVNGAGAYLTGQSLDPATGLSTGNGPIQISGTSLPAKATTSISYAANLPSTPATASGSALLGTLPGGDARVLSGTAASAPSVAASDTDAFVKSSVAGGELTAYSGTGSPVSMQLRWAKVAEADATAGTSGTWNLFYADQTATGTSAGTWKNAGTAFSFNGSGQLTAPTGTSLSIPDVTVNGTKLGAVTLDFGTGGLTQYGAAAGQVTTNTLQQNGYAAGTLNSLAVTSDGKLTGTYSNGNSVALAQVGVARFNAPNSLKAVSGGNYAETAESGGPLTGLAGGTIIGGNVEQSNTDTAGEFSKLIVTQQAYSANTRVMSTAQQMMSDLINVIR</sequence>
<dbReference type="KEGG" id="maqu:Maq22A_c14430"/>
<protein>
    <recommendedName>
        <fullName evidence="4">Flagellar hook protein FlgE</fullName>
    </recommendedName>
</protein>
<evidence type="ECO:0000256" key="3">
    <source>
        <dbReference type="ARBA" id="ARBA00023143"/>
    </source>
</evidence>